<comment type="subcellular location">
    <subcellularLocation>
        <location evidence="7">Cytoplasm</location>
    </subcellularLocation>
</comment>
<keyword evidence="6 7" id="KW-0413">Isomerase</keyword>
<evidence type="ECO:0000313" key="11">
    <source>
        <dbReference type="EMBL" id="KAA2284357.1"/>
    </source>
</evidence>
<keyword evidence="12" id="KW-1185">Reference proteome</keyword>
<dbReference type="FunFam" id="1.10.560.10:FF:000001">
    <property type="entry name" value="60 kDa chaperonin"/>
    <property type="match status" value="1"/>
</dbReference>
<dbReference type="SUPFAM" id="SSF52029">
    <property type="entry name" value="GroEL apical domain-like"/>
    <property type="match status" value="1"/>
</dbReference>
<evidence type="ECO:0000256" key="6">
    <source>
        <dbReference type="ARBA" id="ARBA00023235"/>
    </source>
</evidence>
<dbReference type="PROSITE" id="PS00296">
    <property type="entry name" value="CHAPERONINS_CPN60"/>
    <property type="match status" value="1"/>
</dbReference>
<dbReference type="EMBL" id="VUOD01000007">
    <property type="protein sequence ID" value="KAA2284357.1"/>
    <property type="molecule type" value="Genomic_DNA"/>
</dbReference>
<reference evidence="11 12" key="2">
    <citation type="submission" date="2019-09" db="EMBL/GenBank/DDBJ databases">
        <authorList>
            <person name="Mazur A."/>
        </authorList>
    </citation>
    <scope>NUCLEOTIDE SEQUENCE [LARGE SCALE GENOMIC DNA]</scope>
    <source>
        <strain evidence="11 12">3729k</strain>
    </source>
</reference>
<name>A0A5B2Z8W8_9GAMM</name>
<dbReference type="Gene3D" id="3.30.260.10">
    <property type="entry name" value="TCP-1-like chaperonin intermediate domain"/>
    <property type="match status" value="1"/>
</dbReference>
<dbReference type="GO" id="GO:0016853">
    <property type="term" value="F:isomerase activity"/>
    <property type="evidence" value="ECO:0007669"/>
    <property type="project" value="UniProtKB-KW"/>
</dbReference>
<dbReference type="InterPro" id="IPR001844">
    <property type="entry name" value="Cpn60/GroEL"/>
</dbReference>
<dbReference type="Gene3D" id="3.50.7.10">
    <property type="entry name" value="GroEL"/>
    <property type="match status" value="1"/>
</dbReference>
<dbReference type="InterPro" id="IPR027410">
    <property type="entry name" value="TCP-1-like_intermed_sf"/>
</dbReference>
<dbReference type="GO" id="GO:0005524">
    <property type="term" value="F:ATP binding"/>
    <property type="evidence" value="ECO:0007669"/>
    <property type="project" value="UniProtKB-UniRule"/>
</dbReference>
<dbReference type="InterPro" id="IPR027413">
    <property type="entry name" value="GROEL-like_equatorial_sf"/>
</dbReference>
<evidence type="ECO:0000256" key="8">
    <source>
        <dbReference type="RuleBase" id="RU000418"/>
    </source>
</evidence>
<dbReference type="InterPro" id="IPR002423">
    <property type="entry name" value="Cpn60/GroEL/TCP-1"/>
</dbReference>
<feature type="binding site" evidence="7">
    <location>
        <begin position="479"/>
        <end position="481"/>
    </location>
    <ligand>
        <name>ATP</name>
        <dbReference type="ChEBI" id="CHEBI:30616"/>
    </ligand>
</feature>
<dbReference type="EC" id="5.6.1.7" evidence="7"/>
<dbReference type="Pfam" id="PF00118">
    <property type="entry name" value="Cpn60_TCP1"/>
    <property type="match status" value="1"/>
</dbReference>
<dbReference type="PRINTS" id="PR00298">
    <property type="entry name" value="CHAPERONIN60"/>
</dbReference>
<organism evidence="11 12">
    <name type="scientific">Arenimonas fontis</name>
    <dbReference type="NCBI Taxonomy" id="2608255"/>
    <lineage>
        <taxon>Bacteria</taxon>
        <taxon>Pseudomonadati</taxon>
        <taxon>Pseudomonadota</taxon>
        <taxon>Gammaproteobacteria</taxon>
        <taxon>Lysobacterales</taxon>
        <taxon>Lysobacteraceae</taxon>
        <taxon>Arenimonas</taxon>
    </lineage>
</organism>
<reference evidence="11 12" key="1">
    <citation type="submission" date="2019-09" db="EMBL/GenBank/DDBJ databases">
        <title>Arenimonas chukotkensis sp. nov., a bacterium isolated from Chukotka hot spring, Arctic region, Russia.</title>
        <authorList>
            <person name="Zayulina K.S."/>
            <person name="Prokofeva M.I."/>
            <person name="Elcheninov A.G."/>
            <person name="Novikov A."/>
            <person name="Kochetkova T.V."/>
            <person name="Kublanov I.V."/>
        </authorList>
    </citation>
    <scope>NUCLEOTIDE SEQUENCE [LARGE SCALE GENOMIC DNA]</scope>
    <source>
        <strain evidence="11 12">3729k</strain>
    </source>
</reference>
<dbReference type="FunFam" id="3.50.7.10:FF:000001">
    <property type="entry name" value="60 kDa chaperonin"/>
    <property type="match status" value="1"/>
</dbReference>
<protein>
    <recommendedName>
        <fullName evidence="7">Chaperonin GroEL</fullName>
        <ecNumber evidence="7">5.6.1.7</ecNumber>
    </recommendedName>
    <alternativeName>
        <fullName evidence="7">60 kDa chaperonin</fullName>
    </alternativeName>
    <alternativeName>
        <fullName evidence="7">Chaperonin-60</fullName>
        <shortName evidence="7">Cpn60</shortName>
    </alternativeName>
</protein>
<sequence>MAAKEIRFGEDARARMVKGVNILANAVKATLGPKGRNVVLDKSFGAPTITKDGVSVAKEIELADKFENMGAQMVKEVASKTSDNAGDGTTTATVLAQALIREGMKAVAAGMNPMDLKRGIDKAVTAAVDELKKISKPCSTSKEIAQVGSISANSDTDIGELIAKAMDKVGKEGVITVEEGSGLENELDVVEGMQFDRGYLSPYFINNQQSMSAELEDPYVLLYDKKISNVRELLPVLEGVAKAGKPLLIVAEEVEGEALATLVVNTIRGIVKVCAVKAPGFGDRRKAMLEDMAILTGGTVISEEVGLQLEKATIKDLGRAKKVQVTKENTTIIDGAGSADAIQARIKQIKAQIEETTSDYDREKLQERVAKLAGGVAVIKVGAATEVEMKEKKARVEDALHATRAAVEEGIVPGGGVALLRAKAAIENLKGANEDQNHGIAIALRAMEAPLREIVTNAGEEPSVIVAKVKDGKGNFGYNAANGEYGDMVEFGILDPTKVTRTALQNAASIAGLMITTEAMVAEAPKKEEPAAGAAGMGGMGGMDF</sequence>
<keyword evidence="10" id="KW-0175">Coiled coil</keyword>
<dbReference type="RefSeq" id="WP_149861048.1">
    <property type="nucleotide sequence ID" value="NZ_VUOD01000007.1"/>
</dbReference>
<evidence type="ECO:0000313" key="12">
    <source>
        <dbReference type="Proteomes" id="UP000322165"/>
    </source>
</evidence>
<feature type="binding site" evidence="7">
    <location>
        <position position="495"/>
    </location>
    <ligand>
        <name>ATP</name>
        <dbReference type="ChEBI" id="CHEBI:30616"/>
    </ligand>
</feature>
<evidence type="ECO:0000256" key="3">
    <source>
        <dbReference type="ARBA" id="ARBA00022741"/>
    </source>
</evidence>
<accession>A0A5B2Z8W8</accession>
<keyword evidence="3 7" id="KW-0547">Nucleotide-binding</keyword>
<evidence type="ECO:0000256" key="10">
    <source>
        <dbReference type="SAM" id="Coils"/>
    </source>
</evidence>
<evidence type="ECO:0000256" key="2">
    <source>
        <dbReference type="ARBA" id="ARBA00022490"/>
    </source>
</evidence>
<feature type="binding site" evidence="7">
    <location>
        <position position="415"/>
    </location>
    <ligand>
        <name>ATP</name>
        <dbReference type="ChEBI" id="CHEBI:30616"/>
    </ligand>
</feature>
<evidence type="ECO:0000256" key="9">
    <source>
        <dbReference type="RuleBase" id="RU000419"/>
    </source>
</evidence>
<evidence type="ECO:0000256" key="1">
    <source>
        <dbReference type="ARBA" id="ARBA00006607"/>
    </source>
</evidence>
<evidence type="ECO:0000256" key="7">
    <source>
        <dbReference type="HAMAP-Rule" id="MF_00600"/>
    </source>
</evidence>
<feature type="coiled-coil region" evidence="10">
    <location>
        <begin position="339"/>
        <end position="366"/>
    </location>
</feature>
<dbReference type="NCBIfam" id="NF009488">
    <property type="entry name" value="PRK12850.1"/>
    <property type="match status" value="1"/>
</dbReference>
<feature type="binding site" evidence="7">
    <location>
        <position position="51"/>
    </location>
    <ligand>
        <name>ATP</name>
        <dbReference type="ChEBI" id="CHEBI:30616"/>
    </ligand>
</feature>
<keyword evidence="4 7" id="KW-0067">ATP-binding</keyword>
<dbReference type="NCBIfam" id="TIGR02348">
    <property type="entry name" value="GroEL"/>
    <property type="match status" value="1"/>
</dbReference>
<dbReference type="InterPro" id="IPR018370">
    <property type="entry name" value="Chaperonin_Cpn60_CS"/>
</dbReference>
<comment type="similarity">
    <text evidence="1 7 8">Belongs to the chaperonin (HSP60) family.</text>
</comment>
<dbReference type="Gene3D" id="1.10.560.10">
    <property type="entry name" value="GroEL-like equatorial domain"/>
    <property type="match status" value="1"/>
</dbReference>
<feature type="binding site" evidence="7">
    <location>
        <begin position="87"/>
        <end position="91"/>
    </location>
    <ligand>
        <name>ATP</name>
        <dbReference type="ChEBI" id="CHEBI:30616"/>
    </ligand>
</feature>
<dbReference type="SUPFAM" id="SSF54849">
    <property type="entry name" value="GroEL-intermediate domain like"/>
    <property type="match status" value="1"/>
</dbReference>
<evidence type="ECO:0000256" key="4">
    <source>
        <dbReference type="ARBA" id="ARBA00022840"/>
    </source>
</evidence>
<dbReference type="NCBIfam" id="NF009487">
    <property type="entry name" value="PRK12849.1"/>
    <property type="match status" value="1"/>
</dbReference>
<dbReference type="GO" id="GO:0042026">
    <property type="term" value="P:protein refolding"/>
    <property type="evidence" value="ECO:0007669"/>
    <property type="project" value="UniProtKB-UniRule"/>
</dbReference>
<dbReference type="Proteomes" id="UP000322165">
    <property type="component" value="Unassembled WGS sequence"/>
</dbReference>
<comment type="subunit">
    <text evidence="7 9">Forms a cylinder of 14 subunits composed of two heptameric rings stacked back-to-back. Interacts with the co-chaperonin GroES.</text>
</comment>
<dbReference type="InterPro" id="IPR027409">
    <property type="entry name" value="GroEL-like_apical_dom_sf"/>
</dbReference>
<dbReference type="PANTHER" id="PTHR45633">
    <property type="entry name" value="60 KDA HEAT SHOCK PROTEIN, MITOCHONDRIAL"/>
    <property type="match status" value="1"/>
</dbReference>
<dbReference type="NCBIfam" id="NF009489">
    <property type="entry name" value="PRK12851.1"/>
    <property type="match status" value="1"/>
</dbReference>
<dbReference type="SUPFAM" id="SSF48592">
    <property type="entry name" value="GroEL equatorial domain-like"/>
    <property type="match status" value="1"/>
</dbReference>
<dbReference type="GO" id="GO:0005737">
    <property type="term" value="C:cytoplasm"/>
    <property type="evidence" value="ECO:0007669"/>
    <property type="project" value="UniProtKB-SubCell"/>
</dbReference>
<dbReference type="GO" id="GO:0140662">
    <property type="term" value="F:ATP-dependent protein folding chaperone"/>
    <property type="evidence" value="ECO:0007669"/>
    <property type="project" value="InterPro"/>
</dbReference>
<keyword evidence="2 7" id="KW-0963">Cytoplasm</keyword>
<dbReference type="GO" id="GO:0051082">
    <property type="term" value="F:unfolded protein binding"/>
    <property type="evidence" value="ECO:0007669"/>
    <property type="project" value="UniProtKB-UniRule"/>
</dbReference>
<dbReference type="CDD" id="cd03344">
    <property type="entry name" value="GroEL"/>
    <property type="match status" value="1"/>
</dbReference>
<comment type="caution">
    <text evidence="11">The sequence shown here is derived from an EMBL/GenBank/DDBJ whole genome shotgun (WGS) entry which is preliminary data.</text>
</comment>
<dbReference type="AlphaFoldDB" id="A0A5B2Z8W8"/>
<keyword evidence="5 7" id="KW-0143">Chaperone</keyword>
<dbReference type="HAMAP" id="MF_00600">
    <property type="entry name" value="CH60"/>
    <property type="match status" value="1"/>
</dbReference>
<dbReference type="NCBIfam" id="NF000592">
    <property type="entry name" value="PRK00013.1"/>
    <property type="match status" value="1"/>
</dbReference>
<gene>
    <name evidence="7 11" type="primary">groL</name>
    <name evidence="7" type="synonym">groEL</name>
    <name evidence="11" type="ORF">F0415_09840</name>
</gene>
<comment type="function">
    <text evidence="7 9">Together with its co-chaperonin GroES, plays an essential role in assisting protein folding. The GroEL-GroES system forms a nano-cage that allows encapsulation of the non-native substrate proteins and provides a physical environment optimized to promote and accelerate protein folding.</text>
</comment>
<proteinExistence type="inferred from homology"/>
<evidence type="ECO:0000256" key="5">
    <source>
        <dbReference type="ARBA" id="ARBA00023186"/>
    </source>
</evidence>
<feature type="binding site" evidence="7">
    <location>
        <begin position="30"/>
        <end position="33"/>
    </location>
    <ligand>
        <name>ATP</name>
        <dbReference type="ChEBI" id="CHEBI:30616"/>
    </ligand>
</feature>